<comment type="caution">
    <text evidence="24">The sequence shown here is derived from an EMBL/GenBank/DDBJ whole genome shotgun (WGS) entry which is preliminary data.</text>
</comment>
<evidence type="ECO:0000256" key="21">
    <source>
        <dbReference type="SAM" id="Phobius"/>
    </source>
</evidence>
<dbReference type="NCBIfam" id="TIGR03423">
    <property type="entry name" value="pbp2_mrdA"/>
    <property type="match status" value="1"/>
</dbReference>
<feature type="compositionally biased region" description="Low complexity" evidence="20">
    <location>
        <begin position="150"/>
        <end position="168"/>
    </location>
</feature>
<keyword evidence="5" id="KW-1003">Cell membrane</keyword>
<evidence type="ECO:0000256" key="13">
    <source>
        <dbReference type="ARBA" id="ARBA00022984"/>
    </source>
</evidence>
<comment type="similarity">
    <text evidence="3 19">Belongs to the class-D beta-lactamase family.</text>
</comment>
<evidence type="ECO:0000313" key="25">
    <source>
        <dbReference type="Proteomes" id="UP000032702"/>
    </source>
</evidence>
<dbReference type="GO" id="GO:0071555">
    <property type="term" value="P:cell wall organization"/>
    <property type="evidence" value="ECO:0007669"/>
    <property type="project" value="UniProtKB-KW"/>
</dbReference>
<feature type="active site" description="Acyl-ester intermediate" evidence="18">
    <location>
        <position position="507"/>
    </location>
</feature>
<dbReference type="PANTHER" id="PTHR30627">
    <property type="entry name" value="PEPTIDOGLYCAN D,D-TRANSPEPTIDASE"/>
    <property type="match status" value="1"/>
</dbReference>
<evidence type="ECO:0000256" key="1">
    <source>
        <dbReference type="ARBA" id="ARBA00004167"/>
    </source>
</evidence>
<evidence type="ECO:0000256" key="14">
    <source>
        <dbReference type="ARBA" id="ARBA00022989"/>
    </source>
</evidence>
<dbReference type="Proteomes" id="UP000032702">
    <property type="component" value="Unassembled WGS sequence"/>
</dbReference>
<keyword evidence="6" id="KW-0997">Cell inner membrane</keyword>
<dbReference type="GO" id="GO:0009252">
    <property type="term" value="P:peptidoglycan biosynthetic process"/>
    <property type="evidence" value="ECO:0007669"/>
    <property type="project" value="UniProtKB-KW"/>
</dbReference>
<protein>
    <recommendedName>
        <fullName evidence="4 19">Beta-lactamase</fullName>
        <ecNumber evidence="4 19">3.5.2.6</ecNumber>
    </recommendedName>
</protein>
<evidence type="ECO:0000259" key="23">
    <source>
        <dbReference type="Pfam" id="PF03717"/>
    </source>
</evidence>
<dbReference type="EMBL" id="AAMD01000142">
    <property type="protein sequence ID" value="EAU63848.1"/>
    <property type="molecule type" value="Genomic_DNA"/>
</dbReference>
<dbReference type="InterPro" id="IPR002137">
    <property type="entry name" value="Beta-lactam_class-D_AS"/>
</dbReference>
<dbReference type="InterPro" id="IPR012338">
    <property type="entry name" value="Beta-lactam/transpept-like"/>
</dbReference>
<evidence type="ECO:0000256" key="20">
    <source>
        <dbReference type="SAM" id="MobiDB-lite"/>
    </source>
</evidence>
<dbReference type="GO" id="GO:0017001">
    <property type="term" value="P:antibiotic catabolic process"/>
    <property type="evidence" value="ECO:0007669"/>
    <property type="project" value="InterPro"/>
</dbReference>
<evidence type="ECO:0000256" key="7">
    <source>
        <dbReference type="ARBA" id="ARBA00022645"/>
    </source>
</evidence>
<dbReference type="SUPFAM" id="SSF56519">
    <property type="entry name" value="Penicillin binding protein dimerisation domain"/>
    <property type="match status" value="1"/>
</dbReference>
<dbReference type="GO" id="GO:0008658">
    <property type="term" value="F:penicillin binding"/>
    <property type="evidence" value="ECO:0007669"/>
    <property type="project" value="InterPro"/>
</dbReference>
<evidence type="ECO:0000256" key="3">
    <source>
        <dbReference type="ARBA" id="ARBA00007898"/>
    </source>
</evidence>
<feature type="region of interest" description="Disordered" evidence="20">
    <location>
        <begin position="24"/>
        <end position="47"/>
    </location>
</feature>
<dbReference type="InterPro" id="IPR050515">
    <property type="entry name" value="Beta-lactam/transpept"/>
</dbReference>
<evidence type="ECO:0000256" key="18">
    <source>
        <dbReference type="PIRSR" id="PIRSR602137-50"/>
    </source>
</evidence>
<feature type="transmembrane region" description="Helical" evidence="21">
    <location>
        <begin position="189"/>
        <end position="208"/>
    </location>
</feature>
<evidence type="ECO:0000256" key="6">
    <source>
        <dbReference type="ARBA" id="ARBA00022519"/>
    </source>
</evidence>
<keyword evidence="16 19" id="KW-0046">Antibiotic resistance</keyword>
<dbReference type="EC" id="3.5.2.6" evidence="4 19"/>
<evidence type="ECO:0000256" key="4">
    <source>
        <dbReference type="ARBA" id="ARBA00012865"/>
    </source>
</evidence>
<evidence type="ECO:0000256" key="9">
    <source>
        <dbReference type="ARBA" id="ARBA00022692"/>
    </source>
</evidence>
<evidence type="ECO:0000313" key="24">
    <source>
        <dbReference type="EMBL" id="EAU63848.1"/>
    </source>
</evidence>
<dbReference type="InterPro" id="IPR005311">
    <property type="entry name" value="PBP_dimer"/>
</dbReference>
<keyword evidence="8" id="KW-0645">Protease</keyword>
<feature type="region of interest" description="Disordered" evidence="20">
    <location>
        <begin position="132"/>
        <end position="180"/>
    </location>
</feature>
<keyword evidence="14 21" id="KW-1133">Transmembrane helix</keyword>
<dbReference type="GO" id="GO:0009002">
    <property type="term" value="F:serine-type D-Ala-D-Ala carboxypeptidase activity"/>
    <property type="evidence" value="ECO:0007669"/>
    <property type="project" value="InterPro"/>
</dbReference>
<dbReference type="SUPFAM" id="SSF56601">
    <property type="entry name" value="beta-lactamase/transpeptidase-like"/>
    <property type="match status" value="1"/>
</dbReference>
<evidence type="ECO:0000256" key="12">
    <source>
        <dbReference type="ARBA" id="ARBA00022960"/>
    </source>
</evidence>
<keyword evidence="17" id="KW-0961">Cell wall biogenesis/degradation</keyword>
<evidence type="ECO:0000256" key="11">
    <source>
        <dbReference type="ARBA" id="ARBA00022801"/>
    </source>
</evidence>
<keyword evidence="13" id="KW-0573">Peptidoglycan synthesis</keyword>
<evidence type="ECO:0000256" key="15">
    <source>
        <dbReference type="ARBA" id="ARBA00023136"/>
    </source>
</evidence>
<keyword evidence="9 21" id="KW-0812">Transmembrane</keyword>
<feature type="modified residue" description="N6-carboxylysine" evidence="18">
    <location>
        <position position="510"/>
    </location>
</feature>
<feature type="compositionally biased region" description="Pro residues" evidence="20">
    <location>
        <begin position="796"/>
        <end position="813"/>
    </location>
</feature>
<feature type="domain" description="Penicillin-binding protein dimerisation" evidence="23">
    <location>
        <begin position="233"/>
        <end position="409"/>
    </location>
</feature>
<feature type="domain" description="Penicillin-binding protein transpeptidase" evidence="22">
    <location>
        <begin position="448"/>
        <end position="778"/>
    </location>
</feature>
<evidence type="ECO:0000256" key="2">
    <source>
        <dbReference type="ARBA" id="ARBA00004236"/>
    </source>
</evidence>
<evidence type="ECO:0000256" key="19">
    <source>
        <dbReference type="RuleBase" id="RU361140"/>
    </source>
</evidence>
<evidence type="ECO:0000256" key="5">
    <source>
        <dbReference type="ARBA" id="ARBA00022475"/>
    </source>
</evidence>
<dbReference type="InterPro" id="IPR036138">
    <property type="entry name" value="PBP_dimer_sf"/>
</dbReference>
<evidence type="ECO:0000256" key="10">
    <source>
        <dbReference type="ARBA" id="ARBA00022729"/>
    </source>
</evidence>
<dbReference type="Gene3D" id="3.40.710.10">
    <property type="entry name" value="DD-peptidase/beta-lactamase superfamily"/>
    <property type="match status" value="1"/>
</dbReference>
<dbReference type="GO" id="GO:0008360">
    <property type="term" value="P:regulation of cell shape"/>
    <property type="evidence" value="ECO:0007669"/>
    <property type="project" value="UniProtKB-KW"/>
</dbReference>
<dbReference type="PATRIC" id="fig|378806.16.peg.2755"/>
<evidence type="ECO:0000256" key="17">
    <source>
        <dbReference type="ARBA" id="ARBA00023316"/>
    </source>
</evidence>
<dbReference type="Pfam" id="PF03717">
    <property type="entry name" value="PBP_dimer"/>
    <property type="match status" value="1"/>
</dbReference>
<dbReference type="Gene3D" id="3.90.1310.10">
    <property type="entry name" value="Penicillin-binding protein 2a (Domain 2)"/>
    <property type="match status" value="1"/>
</dbReference>
<gene>
    <name evidence="24" type="ORF">STIAU_4752</name>
</gene>
<comment type="catalytic activity">
    <reaction evidence="19">
        <text>a beta-lactam + H2O = a substituted beta-amino acid</text>
        <dbReference type="Rhea" id="RHEA:20401"/>
        <dbReference type="ChEBI" id="CHEBI:15377"/>
        <dbReference type="ChEBI" id="CHEBI:35627"/>
        <dbReference type="ChEBI" id="CHEBI:140347"/>
        <dbReference type="EC" id="3.5.2.6"/>
    </reaction>
</comment>
<comment type="subcellular location">
    <subcellularLocation>
        <location evidence="2">Cell membrane</location>
    </subcellularLocation>
    <subcellularLocation>
        <location evidence="1">Membrane</location>
        <topology evidence="1">Single-pass membrane protein</topology>
    </subcellularLocation>
</comment>
<dbReference type="GO" id="GO:0046677">
    <property type="term" value="P:response to antibiotic"/>
    <property type="evidence" value="ECO:0007669"/>
    <property type="project" value="UniProtKB-UniRule"/>
</dbReference>
<proteinExistence type="inferred from homology"/>
<keyword evidence="11 19" id="KW-0378">Hydrolase</keyword>
<sequence length="835" mass="87641">MGRDEVPGHGGAGAPAAHAGVGGGAALWPGAQPHRCDGGAPGVPGPARLAAGGGLLRLRGGLPAGPDERPAHGAVHVPGGLHLLGGASGGFAGGCARRGGLRALRHGGGRGPWPVGGLLQLADGEGRLGHGGAARTSLAGGADRAGGPGALPAASPLRGAPGASPAGRVAVTPPTLGNTTPGRDLKRRFLFLGLAMVGGMAVLAMQLYRLQLIRGEEYAAKSVANFVKEVRLRADRGVIKDARGTILVDSRPSFDAFITPAFCTQCFEQVIPRLAELLTLDADQRQKVEDQVRAARRNAPFQPIPVRVDLTRDELDRLNARRDLLDGVEVVPVPHRNYRAGTVLSHVLGYMNEINQDELERLNADGAKYALGDYIGRRGLERYFESQLRGVDGVRKEVVNARGQTIEELNDMLGEHSVVLPEAGGNVVLSLDMRLQEAAEQAFPAVAGAVVAIDVNTGFIRALVSRPGFDPNLLTGRITPAQMASLAKDPLQPMINRVAADHYSPGSTFKVVSALAAYKSGLFRPETVVNCPGGYKLGARTWRCHKDSGHGPVNGRQAMQYSCDTWFYKVADTLGLDPIADMGKSLGLGSPTGIGVVAEVPGIMPSTEYHDRLSPGGYSKGMALNSAIGQGDDNVTPLQLALVYASLANGGTLYKPQLVQRIEDLDGRVIEAFQPQVVRKVDINPAHLKAVIDSLMAVVNEPGGTAYRQRLKDIKVAGKTGTAQVATLGAVRVKTHQMEFFARDHAWFAGFAPAESPELAVVVLNEHGGHGGVDAAPTGMAVIQKYFDLKAQDAVSPPPRANQPYTPTLPPAPDLESAILSRGVTPSGLPNATAH</sequence>
<keyword evidence="7" id="KW-0121">Carboxypeptidase</keyword>
<dbReference type="Pfam" id="PF00905">
    <property type="entry name" value="Transpeptidase"/>
    <property type="match status" value="1"/>
</dbReference>
<feature type="region of interest" description="Disordered" evidence="20">
    <location>
        <begin position="794"/>
        <end position="815"/>
    </location>
</feature>
<dbReference type="GO" id="GO:0008800">
    <property type="term" value="F:beta-lactamase activity"/>
    <property type="evidence" value="ECO:0007669"/>
    <property type="project" value="UniProtKB-UniRule"/>
</dbReference>
<dbReference type="AlphaFoldDB" id="Q08TP9"/>
<evidence type="ECO:0000259" key="22">
    <source>
        <dbReference type="Pfam" id="PF00905"/>
    </source>
</evidence>
<keyword evidence="12" id="KW-0133">Cell shape</keyword>
<dbReference type="InterPro" id="IPR001460">
    <property type="entry name" value="PCN-bd_Tpept"/>
</dbReference>
<reference evidence="24 25" key="1">
    <citation type="submission" date="2006-04" db="EMBL/GenBank/DDBJ databases">
        <authorList>
            <person name="Nierman W.C."/>
        </authorList>
    </citation>
    <scope>NUCLEOTIDE SEQUENCE [LARGE SCALE GENOMIC DNA]</scope>
    <source>
        <strain evidence="24 25">DW4/3-1</strain>
    </source>
</reference>
<dbReference type="GO" id="GO:0006508">
    <property type="term" value="P:proteolysis"/>
    <property type="evidence" value="ECO:0007669"/>
    <property type="project" value="UniProtKB-KW"/>
</dbReference>
<dbReference type="GO" id="GO:0005886">
    <property type="term" value="C:plasma membrane"/>
    <property type="evidence" value="ECO:0007669"/>
    <property type="project" value="UniProtKB-SubCell"/>
</dbReference>
<dbReference type="Gene3D" id="3.30.1390.30">
    <property type="entry name" value="Penicillin-binding protein 2a, domain 3"/>
    <property type="match status" value="1"/>
</dbReference>
<organism evidence="24 25">
    <name type="scientific">Stigmatella aurantiaca (strain DW4/3-1)</name>
    <dbReference type="NCBI Taxonomy" id="378806"/>
    <lineage>
        <taxon>Bacteria</taxon>
        <taxon>Pseudomonadati</taxon>
        <taxon>Myxococcota</taxon>
        <taxon>Myxococcia</taxon>
        <taxon>Myxococcales</taxon>
        <taxon>Cystobacterineae</taxon>
        <taxon>Archangiaceae</taxon>
        <taxon>Stigmatella</taxon>
    </lineage>
</organism>
<evidence type="ECO:0000256" key="8">
    <source>
        <dbReference type="ARBA" id="ARBA00022670"/>
    </source>
</evidence>
<dbReference type="PANTHER" id="PTHR30627:SF2">
    <property type="entry name" value="PEPTIDOGLYCAN D,D-TRANSPEPTIDASE MRDA"/>
    <property type="match status" value="1"/>
</dbReference>
<dbReference type="InterPro" id="IPR017790">
    <property type="entry name" value="Penicillin-binding_protein_2"/>
</dbReference>
<keyword evidence="15 21" id="KW-0472">Membrane</keyword>
<dbReference type="PROSITE" id="PS00337">
    <property type="entry name" value="BETA_LACTAMASE_D"/>
    <property type="match status" value="1"/>
</dbReference>
<evidence type="ECO:0000256" key="16">
    <source>
        <dbReference type="ARBA" id="ARBA00023251"/>
    </source>
</evidence>
<accession>Q08TP9</accession>
<keyword evidence="10" id="KW-0732">Signal</keyword>
<name>Q08TP9_STIAD</name>
<dbReference type="GO" id="GO:0071972">
    <property type="term" value="F:peptidoglycan L,D-transpeptidase activity"/>
    <property type="evidence" value="ECO:0007669"/>
    <property type="project" value="TreeGrafter"/>
</dbReference>